<organism evidence="2 3">
    <name type="scientific">Rattus norvegicus</name>
    <name type="common">Rat</name>
    <dbReference type="NCBI Taxonomy" id="10116"/>
    <lineage>
        <taxon>Eukaryota</taxon>
        <taxon>Metazoa</taxon>
        <taxon>Chordata</taxon>
        <taxon>Craniata</taxon>
        <taxon>Vertebrata</taxon>
        <taxon>Euteleostomi</taxon>
        <taxon>Mammalia</taxon>
        <taxon>Eutheria</taxon>
        <taxon>Euarchontoglires</taxon>
        <taxon>Glires</taxon>
        <taxon>Rodentia</taxon>
        <taxon>Myomorpha</taxon>
        <taxon>Muroidea</taxon>
        <taxon>Muridae</taxon>
        <taxon>Murinae</taxon>
        <taxon>Rattus</taxon>
    </lineage>
</organism>
<feature type="region of interest" description="Disordered" evidence="1">
    <location>
        <begin position="1"/>
        <end position="22"/>
    </location>
</feature>
<accession>A6HPV8</accession>
<evidence type="ECO:0000313" key="3">
    <source>
        <dbReference type="Proteomes" id="UP000234681"/>
    </source>
</evidence>
<feature type="compositionally biased region" description="Polar residues" evidence="1">
    <location>
        <begin position="1"/>
        <end position="10"/>
    </location>
</feature>
<feature type="non-terminal residue" evidence="2">
    <location>
        <position position="22"/>
    </location>
</feature>
<gene>
    <name evidence="2" type="ORF">rCG_27155</name>
</gene>
<dbReference type="EMBL" id="CH473949">
    <property type="protein sequence ID" value="EDL80060.1"/>
    <property type="molecule type" value="Genomic_DNA"/>
</dbReference>
<sequence>MKNSVASSPGSRGESICLSSCC</sequence>
<evidence type="ECO:0000313" key="2">
    <source>
        <dbReference type="EMBL" id="EDL80060.1"/>
    </source>
</evidence>
<dbReference type="AlphaFoldDB" id="A6HPV8"/>
<evidence type="ECO:0000256" key="1">
    <source>
        <dbReference type="SAM" id="MobiDB-lite"/>
    </source>
</evidence>
<protein>
    <submittedName>
        <fullName evidence="2">RCG27155, isoform CRA_b</fullName>
    </submittedName>
</protein>
<name>A6HPV8_RAT</name>
<dbReference type="Proteomes" id="UP000234681">
    <property type="component" value="Chromosome 3"/>
</dbReference>
<proteinExistence type="predicted"/>
<reference evidence="3" key="1">
    <citation type="submission" date="2005-09" db="EMBL/GenBank/DDBJ databases">
        <authorList>
            <person name="Mural R.J."/>
            <person name="Li P.W."/>
            <person name="Adams M.D."/>
            <person name="Amanatides P.G."/>
            <person name="Baden-Tillson H."/>
            <person name="Barnstead M."/>
            <person name="Chin S.H."/>
            <person name="Dew I."/>
            <person name="Evans C.A."/>
            <person name="Ferriera S."/>
            <person name="Flanigan M."/>
            <person name="Fosler C."/>
            <person name="Glodek A."/>
            <person name="Gu Z."/>
            <person name="Holt R.A."/>
            <person name="Jennings D."/>
            <person name="Kraft C.L."/>
            <person name="Lu F."/>
            <person name="Nguyen T."/>
            <person name="Nusskern D.R."/>
            <person name="Pfannkoch C.M."/>
            <person name="Sitter C."/>
            <person name="Sutton G.G."/>
            <person name="Venter J.C."/>
            <person name="Wang Z."/>
            <person name="Woodage T."/>
            <person name="Zheng X.H."/>
            <person name="Zhong F."/>
        </authorList>
    </citation>
    <scope>NUCLEOTIDE SEQUENCE [LARGE SCALE GENOMIC DNA]</scope>
    <source>
        <strain>BN</strain>
        <strain evidence="3">Sprague-Dawley</strain>
    </source>
</reference>